<evidence type="ECO:0000313" key="2">
    <source>
        <dbReference type="Proteomes" id="UP000827872"/>
    </source>
</evidence>
<dbReference type="Proteomes" id="UP000827872">
    <property type="component" value="Linkage Group LG01"/>
</dbReference>
<name>A0ACB8GEE1_9SAUR</name>
<proteinExistence type="predicted"/>
<reference evidence="1" key="1">
    <citation type="submission" date="2021-08" db="EMBL/GenBank/DDBJ databases">
        <title>The first chromosome-level gecko genome reveals the dynamic sex chromosomes of Neotropical dwarf geckos (Sphaerodactylidae: Sphaerodactylus).</title>
        <authorList>
            <person name="Pinto B.J."/>
            <person name="Keating S.E."/>
            <person name="Gamble T."/>
        </authorList>
    </citation>
    <scope>NUCLEOTIDE SEQUENCE</scope>
    <source>
        <strain evidence="1">TG3544</strain>
    </source>
</reference>
<organism evidence="1 2">
    <name type="scientific">Sphaerodactylus townsendi</name>
    <dbReference type="NCBI Taxonomy" id="933632"/>
    <lineage>
        <taxon>Eukaryota</taxon>
        <taxon>Metazoa</taxon>
        <taxon>Chordata</taxon>
        <taxon>Craniata</taxon>
        <taxon>Vertebrata</taxon>
        <taxon>Euteleostomi</taxon>
        <taxon>Lepidosauria</taxon>
        <taxon>Squamata</taxon>
        <taxon>Bifurcata</taxon>
        <taxon>Gekkota</taxon>
        <taxon>Sphaerodactylidae</taxon>
        <taxon>Sphaerodactylus</taxon>
    </lineage>
</organism>
<evidence type="ECO:0000313" key="1">
    <source>
        <dbReference type="EMBL" id="KAH8017845.1"/>
    </source>
</evidence>
<keyword evidence="2" id="KW-1185">Reference proteome</keyword>
<sequence>MPKRKDRKATSAKHPGTHGEDKESKEIPGDAGATHVECSMTTKSHRILLSLPDSLDTTSAAMEPSCLPSDSIKRDFVIPLQPSGPPSFPLQKRRIPLRLKLPALKLRRLILPSDYVLTGCTAVVSCVSRHVEAPYPKPFISRFNYEVLCRQLMHEEMRSRQEGVNAVMLSTADLPFVPAKKTAQQALLEKLQERLLETSEATEISEEATEEEFAFLSLELKKRKKVTYSDQLLESEDLTLVSGVGCRSGLGSADEDAEMATRAELAVVSCLMHKRTGLSLKGYFLTTLPDLSVFCDFLLYLNLSFNDLHFFPTEVCDLKSLQILKLRNNPIRFIPEDIKKMTCLKTLVMSFNLLTELPPCSL</sequence>
<comment type="caution">
    <text evidence="1">The sequence shown here is derived from an EMBL/GenBank/DDBJ whole genome shotgun (WGS) entry which is preliminary data.</text>
</comment>
<protein>
    <submittedName>
        <fullName evidence="1">Uncharacterized protein</fullName>
    </submittedName>
</protein>
<accession>A0ACB8GEE1</accession>
<gene>
    <name evidence="1" type="ORF">K3G42_032854</name>
</gene>
<dbReference type="EMBL" id="CM037614">
    <property type="protein sequence ID" value="KAH8017845.1"/>
    <property type="molecule type" value="Genomic_DNA"/>
</dbReference>